<reference evidence="3" key="1">
    <citation type="submission" date="2020-10" db="EMBL/GenBank/DDBJ databases">
        <authorList>
            <person name="Kusch S."/>
        </authorList>
    </citation>
    <scope>NUCLEOTIDE SEQUENCE</scope>
    <source>
        <strain evidence="3">SwB9</strain>
    </source>
</reference>
<evidence type="ECO:0000256" key="1">
    <source>
        <dbReference type="SAM" id="MobiDB-lite"/>
    </source>
</evidence>
<evidence type="ECO:0000256" key="2">
    <source>
        <dbReference type="SAM" id="Phobius"/>
    </source>
</evidence>
<keyword evidence="2" id="KW-0472">Membrane</keyword>
<evidence type="ECO:0000313" key="4">
    <source>
        <dbReference type="Proteomes" id="UP000624404"/>
    </source>
</evidence>
<organism evidence="3 4">
    <name type="scientific">Sclerotinia trifoliorum</name>
    <dbReference type="NCBI Taxonomy" id="28548"/>
    <lineage>
        <taxon>Eukaryota</taxon>
        <taxon>Fungi</taxon>
        <taxon>Dikarya</taxon>
        <taxon>Ascomycota</taxon>
        <taxon>Pezizomycotina</taxon>
        <taxon>Leotiomycetes</taxon>
        <taxon>Helotiales</taxon>
        <taxon>Sclerotiniaceae</taxon>
        <taxon>Sclerotinia</taxon>
    </lineage>
</organism>
<keyword evidence="4" id="KW-1185">Reference proteome</keyword>
<name>A0A8H2VZ48_9HELO</name>
<feature type="transmembrane region" description="Helical" evidence="2">
    <location>
        <begin position="50"/>
        <end position="68"/>
    </location>
</feature>
<dbReference type="EMBL" id="CAJHIA010000025">
    <property type="protein sequence ID" value="CAD6447367.1"/>
    <property type="molecule type" value="Genomic_DNA"/>
</dbReference>
<sequence length="216" mass="24027">MEQTSARLRRTFRYPTDSDSDDSLPEALDEEEQDKLIQHLAALHTKYNAVYARLLLCLPLISIIPYLLTLFSPATSLLSILSITSLMSTAFLVYSLPPEKTSITILDNFNQPSQDAPLLKTGRVLGVNRVDDGPLLTYLPTLNLLLSFILGVLGTIVKSKHRSNPRIADAESDIWWIGFEWLPFGIYAVVLLAKTVMGSVNPEEELGSLRYGYKGA</sequence>
<accession>A0A8H2VZ48</accession>
<dbReference type="AlphaFoldDB" id="A0A8H2VZ48"/>
<feature type="transmembrane region" description="Helical" evidence="2">
    <location>
        <begin position="174"/>
        <end position="193"/>
    </location>
</feature>
<keyword evidence="2" id="KW-1133">Transmembrane helix</keyword>
<evidence type="ECO:0000313" key="3">
    <source>
        <dbReference type="EMBL" id="CAD6447367.1"/>
    </source>
</evidence>
<feature type="compositionally biased region" description="Acidic residues" evidence="1">
    <location>
        <begin position="18"/>
        <end position="28"/>
    </location>
</feature>
<dbReference type="Proteomes" id="UP000624404">
    <property type="component" value="Unassembled WGS sequence"/>
</dbReference>
<feature type="region of interest" description="Disordered" evidence="1">
    <location>
        <begin position="1"/>
        <end position="28"/>
    </location>
</feature>
<comment type="caution">
    <text evidence="3">The sequence shown here is derived from an EMBL/GenBank/DDBJ whole genome shotgun (WGS) entry which is preliminary data.</text>
</comment>
<proteinExistence type="predicted"/>
<gene>
    <name evidence="3" type="ORF">SCLTRI_LOCUS7157</name>
</gene>
<feature type="transmembrane region" description="Helical" evidence="2">
    <location>
        <begin position="74"/>
        <end position="96"/>
    </location>
</feature>
<dbReference type="OrthoDB" id="3358048at2759"/>
<keyword evidence="2" id="KW-0812">Transmembrane</keyword>
<protein>
    <submittedName>
        <fullName evidence="3">29999265-e8ce-427f-b9da-ae27b3493b6b</fullName>
    </submittedName>
</protein>
<feature type="transmembrane region" description="Helical" evidence="2">
    <location>
        <begin position="135"/>
        <end position="154"/>
    </location>
</feature>